<feature type="transmembrane region" description="Helical" evidence="6">
    <location>
        <begin position="6"/>
        <end position="22"/>
    </location>
</feature>
<feature type="domain" description="Metallo-beta-lactamase" evidence="7">
    <location>
        <begin position="551"/>
        <end position="733"/>
    </location>
</feature>
<keyword evidence="2" id="KW-1003">Cell membrane</keyword>
<dbReference type="Pfam" id="PF00753">
    <property type="entry name" value="Lactamase_B"/>
    <property type="match status" value="1"/>
</dbReference>
<evidence type="ECO:0000259" key="7">
    <source>
        <dbReference type="SMART" id="SM00849"/>
    </source>
</evidence>
<dbReference type="NCBIfam" id="TIGR00361">
    <property type="entry name" value="ComEC_Rec2"/>
    <property type="match status" value="1"/>
</dbReference>
<reference evidence="8 9" key="1">
    <citation type="submission" date="2020-10" db="EMBL/GenBank/DDBJ databases">
        <title>Genome Sequencing of Rodentibacter spp. strain DSM111151.</title>
        <authorList>
            <person name="Benga L."/>
            <person name="Lautwein T."/>
        </authorList>
    </citation>
    <scope>NUCLEOTIDE SEQUENCE [LARGE SCALE GENOMIC DNA]</scope>
    <source>
        <strain evidence="8 9">DSM 111151</strain>
    </source>
</reference>
<evidence type="ECO:0000256" key="5">
    <source>
        <dbReference type="ARBA" id="ARBA00023136"/>
    </source>
</evidence>
<organism evidence="8 9">
    <name type="scientific">Rodentibacter haemolyticus</name>
    <dbReference type="NCBI Taxonomy" id="2778911"/>
    <lineage>
        <taxon>Bacteria</taxon>
        <taxon>Pseudomonadati</taxon>
        <taxon>Pseudomonadota</taxon>
        <taxon>Gammaproteobacteria</taxon>
        <taxon>Pasteurellales</taxon>
        <taxon>Pasteurellaceae</taxon>
        <taxon>Rodentibacter</taxon>
    </lineage>
</organism>
<dbReference type="InterPro" id="IPR025405">
    <property type="entry name" value="DUF4131"/>
</dbReference>
<feature type="transmembrane region" description="Helical" evidence="6">
    <location>
        <begin position="463"/>
        <end position="483"/>
    </location>
</feature>
<dbReference type="SUPFAM" id="SSF56281">
    <property type="entry name" value="Metallo-hydrolase/oxidoreductase"/>
    <property type="match status" value="1"/>
</dbReference>
<name>A0ABX6UX32_9PAST</name>
<feature type="transmembrane region" description="Helical" evidence="6">
    <location>
        <begin position="235"/>
        <end position="257"/>
    </location>
</feature>
<feature type="transmembrane region" description="Helical" evidence="6">
    <location>
        <begin position="334"/>
        <end position="352"/>
    </location>
</feature>
<dbReference type="PANTHER" id="PTHR30619">
    <property type="entry name" value="DNA INTERNALIZATION/COMPETENCE PROTEIN COMEC/REC2"/>
    <property type="match status" value="1"/>
</dbReference>
<feature type="transmembrane region" description="Helical" evidence="6">
    <location>
        <begin position="269"/>
        <end position="290"/>
    </location>
</feature>
<dbReference type="PANTHER" id="PTHR30619:SF1">
    <property type="entry name" value="RECOMBINATION PROTEIN 2"/>
    <property type="match status" value="1"/>
</dbReference>
<feature type="transmembrane region" description="Helical" evidence="6">
    <location>
        <begin position="311"/>
        <end position="328"/>
    </location>
</feature>
<keyword evidence="5 6" id="KW-0472">Membrane</keyword>
<dbReference type="InterPro" id="IPR035681">
    <property type="entry name" value="ComA-like_MBL"/>
</dbReference>
<keyword evidence="3 6" id="KW-0812">Transmembrane</keyword>
<dbReference type="RefSeq" id="WP_194811916.1">
    <property type="nucleotide sequence ID" value="NZ_CP063056.1"/>
</dbReference>
<dbReference type="InterPro" id="IPR004797">
    <property type="entry name" value="Competence_ComEC/Rec2"/>
</dbReference>
<feature type="transmembrane region" description="Helical" evidence="6">
    <location>
        <begin position="34"/>
        <end position="50"/>
    </location>
</feature>
<dbReference type="InterPro" id="IPR036866">
    <property type="entry name" value="RibonucZ/Hydroxyglut_hydro"/>
</dbReference>
<dbReference type="NCBIfam" id="TIGR00360">
    <property type="entry name" value="ComEC_N-term"/>
    <property type="match status" value="1"/>
</dbReference>
<dbReference type="Pfam" id="PF13567">
    <property type="entry name" value="DUF4131"/>
    <property type="match status" value="1"/>
</dbReference>
<feature type="transmembrane region" description="Helical" evidence="6">
    <location>
        <begin position="516"/>
        <end position="534"/>
    </location>
</feature>
<evidence type="ECO:0000313" key="8">
    <source>
        <dbReference type="EMBL" id="QPB42334.1"/>
    </source>
</evidence>
<evidence type="ECO:0000256" key="6">
    <source>
        <dbReference type="SAM" id="Phobius"/>
    </source>
</evidence>
<dbReference type="Gene3D" id="3.60.15.10">
    <property type="entry name" value="Ribonuclease Z/Hydroxyacylglutathione hydrolase-like"/>
    <property type="match status" value="1"/>
</dbReference>
<dbReference type="CDD" id="cd07731">
    <property type="entry name" value="ComA-like_MBL-fold"/>
    <property type="match status" value="1"/>
</dbReference>
<dbReference type="Proteomes" id="UP000663069">
    <property type="component" value="Chromosome"/>
</dbReference>
<evidence type="ECO:0000256" key="2">
    <source>
        <dbReference type="ARBA" id="ARBA00022475"/>
    </source>
</evidence>
<keyword evidence="9" id="KW-1185">Reference proteome</keyword>
<evidence type="ECO:0000313" key="9">
    <source>
        <dbReference type="Proteomes" id="UP000663069"/>
    </source>
</evidence>
<feature type="transmembrane region" description="Helical" evidence="6">
    <location>
        <begin position="408"/>
        <end position="427"/>
    </location>
</feature>
<comment type="subcellular location">
    <subcellularLocation>
        <location evidence="1">Cell membrane</location>
        <topology evidence="1">Multi-pass membrane protein</topology>
    </subcellularLocation>
</comment>
<dbReference type="InterPro" id="IPR001279">
    <property type="entry name" value="Metallo-B-lactamas"/>
</dbReference>
<proteinExistence type="predicted"/>
<evidence type="ECO:0000256" key="3">
    <source>
        <dbReference type="ARBA" id="ARBA00022692"/>
    </source>
</evidence>
<feature type="transmembrane region" description="Helical" evidence="6">
    <location>
        <begin position="56"/>
        <end position="80"/>
    </location>
</feature>
<protein>
    <submittedName>
        <fullName evidence="8">DNA internalization-related competence protein ComEC/Rec2</fullName>
    </submittedName>
</protein>
<evidence type="ECO:0000256" key="1">
    <source>
        <dbReference type="ARBA" id="ARBA00004651"/>
    </source>
</evidence>
<dbReference type="InterPro" id="IPR052159">
    <property type="entry name" value="Competence_DNA_uptake"/>
</dbReference>
<keyword evidence="4 6" id="KW-1133">Transmembrane helix</keyword>
<evidence type="ECO:0000256" key="4">
    <source>
        <dbReference type="ARBA" id="ARBA00022989"/>
    </source>
</evidence>
<accession>A0ABX6UX32</accession>
<dbReference type="SMART" id="SM00849">
    <property type="entry name" value="Lactamase_B"/>
    <property type="match status" value="1"/>
</dbReference>
<dbReference type="Pfam" id="PF03772">
    <property type="entry name" value="Competence"/>
    <property type="match status" value="1"/>
</dbReference>
<sequence length="795" mass="90802">MPFNVFTLAICVIFASLSLMFLPDFMLIGRKQMLFCHLAFVLTAVFFYWFKKIFVFRFFISLNIALLTLGYVHSFALDLLRQADEVSVQKQPLIFTIEEVLHQQAYQTVIVRTVLKERRGEQRIFLNWKAKERPFLGETWQGEVFLRPLSGRLNFGGFDRQKWYFSEGIIATGTVKSAVKIKSDFSLREKILQQALKQTEGLSLQGLLIALAFGERAWLDKTTQRIYQQTNTAHLIAISGLHIGLAMGIGFFLVRLMQFFLPTRFIHPFFPLFFGGIFALFYAYLAGFTVPTFRAISALIFISCIQIARRYYSTFQLFILVVAFLLLWDPLMPLSISFWLSVGAVCCLILWYRYVPFSLFQWRHQPFSQKVRWIMRLFHLQFGLFLLFTPLQLFFFNGIALNGFFANLIAVPFYSFFLVPLILFAVLSKGACSSWELANELAERITQVIAYFQGSWFAVSSNVSLVLTALCSLIFLLIIYGIYREKPVTQQDWKMKQTKFFTLSVNKSSPRIELKQVIGISVSIAVLCLLIGAYRQYQKPLWQLDTLDVGQGLATLIVKDGRGILYDTGAAWQGGSMAESEILPYLQREGIEPDKLILSHDDNDHSGGTRAILKAYPHLELVSSSEKTYGETDRTSCIVGKSWQWRGISFRVLSPEKSVARADNVDSCVILIDDGQYRVLLTGDAETKNERFFARTLGKLNVLQVGHHGSKTSTGEFLLAQTQPDISIISSGRWNPWKFPHSSVTERLTRYKSAVENTAFSGQIRVGFYRNKITIDTARDAFSPWYARVIGLSNE</sequence>
<gene>
    <name evidence="8" type="ORF">IHV77_10580</name>
</gene>
<dbReference type="EMBL" id="CP063056">
    <property type="protein sequence ID" value="QPB42334.1"/>
    <property type="molecule type" value="Genomic_DNA"/>
</dbReference>
<feature type="transmembrane region" description="Helical" evidence="6">
    <location>
        <begin position="373"/>
        <end position="396"/>
    </location>
</feature>
<dbReference type="InterPro" id="IPR004477">
    <property type="entry name" value="ComEC_N"/>
</dbReference>